<dbReference type="Proteomes" id="UP001469553">
    <property type="component" value="Unassembled WGS sequence"/>
</dbReference>
<evidence type="ECO:0000313" key="3">
    <source>
        <dbReference type="Proteomes" id="UP001469553"/>
    </source>
</evidence>
<name>A0ABV1A2X4_9TELE</name>
<sequence length="120" mass="13401">MDNWCPLVHCVSLSVTSLQSSAPSAEPYQFSECHFNSMLLYHYSTGETELPLVFNTTSDPYKHLPSQHLKDEDAQSPPIHSPPMPFALDNFRSQVLRGSTESPGPGGTKRDKKACYRINC</sequence>
<proteinExistence type="predicted"/>
<keyword evidence="3" id="KW-1185">Reference proteome</keyword>
<evidence type="ECO:0000313" key="2">
    <source>
        <dbReference type="EMBL" id="MEQ2312899.1"/>
    </source>
</evidence>
<dbReference type="EMBL" id="JAHRIP010080853">
    <property type="protein sequence ID" value="MEQ2312899.1"/>
    <property type="molecule type" value="Genomic_DNA"/>
</dbReference>
<comment type="caution">
    <text evidence="2">The sequence shown here is derived from an EMBL/GenBank/DDBJ whole genome shotgun (WGS) entry which is preliminary data.</text>
</comment>
<gene>
    <name evidence="2" type="ORF">AMECASPLE_036142</name>
</gene>
<evidence type="ECO:0000256" key="1">
    <source>
        <dbReference type="SAM" id="MobiDB-lite"/>
    </source>
</evidence>
<accession>A0ABV1A2X4</accession>
<organism evidence="2 3">
    <name type="scientific">Ameca splendens</name>
    <dbReference type="NCBI Taxonomy" id="208324"/>
    <lineage>
        <taxon>Eukaryota</taxon>
        <taxon>Metazoa</taxon>
        <taxon>Chordata</taxon>
        <taxon>Craniata</taxon>
        <taxon>Vertebrata</taxon>
        <taxon>Euteleostomi</taxon>
        <taxon>Actinopterygii</taxon>
        <taxon>Neopterygii</taxon>
        <taxon>Teleostei</taxon>
        <taxon>Neoteleostei</taxon>
        <taxon>Acanthomorphata</taxon>
        <taxon>Ovalentaria</taxon>
        <taxon>Atherinomorphae</taxon>
        <taxon>Cyprinodontiformes</taxon>
        <taxon>Goodeidae</taxon>
        <taxon>Ameca</taxon>
    </lineage>
</organism>
<feature type="region of interest" description="Disordered" evidence="1">
    <location>
        <begin position="63"/>
        <end position="83"/>
    </location>
</feature>
<protein>
    <submittedName>
        <fullName evidence="2">Uncharacterized protein</fullName>
    </submittedName>
</protein>
<reference evidence="2 3" key="1">
    <citation type="submission" date="2021-06" db="EMBL/GenBank/DDBJ databases">
        <authorList>
            <person name="Palmer J.M."/>
        </authorList>
    </citation>
    <scope>NUCLEOTIDE SEQUENCE [LARGE SCALE GENOMIC DNA]</scope>
    <source>
        <strain evidence="2 3">AS_MEX2019</strain>
        <tissue evidence="2">Muscle</tissue>
    </source>
</reference>